<evidence type="ECO:0000313" key="4">
    <source>
        <dbReference type="Proteomes" id="UP000547879"/>
    </source>
</evidence>
<keyword evidence="2" id="KW-1133">Transmembrane helix</keyword>
<keyword evidence="4" id="KW-1185">Reference proteome</keyword>
<dbReference type="EMBL" id="JACHEG010000006">
    <property type="protein sequence ID" value="MBB6164817.1"/>
    <property type="molecule type" value="Genomic_DNA"/>
</dbReference>
<proteinExistence type="predicted"/>
<keyword evidence="3" id="KW-0282">Flagellum</keyword>
<keyword evidence="2" id="KW-0472">Membrane</keyword>
<gene>
    <name evidence="3" type="ORF">HNQ72_004662</name>
</gene>
<reference evidence="3 4" key="1">
    <citation type="submission" date="2020-08" db="EMBL/GenBank/DDBJ databases">
        <title>Genomic Encyclopedia of Type Strains, Phase IV (KMG-IV): sequencing the most valuable type-strain genomes for metagenomic binning, comparative biology and taxonomic classification.</title>
        <authorList>
            <person name="Goeker M."/>
        </authorList>
    </citation>
    <scope>NUCLEOTIDE SEQUENCE [LARGE SCALE GENOMIC DNA]</scope>
    <source>
        <strain evidence="3 4">DSM 100734</strain>
    </source>
</reference>
<dbReference type="Proteomes" id="UP000547879">
    <property type="component" value="Unassembled WGS sequence"/>
</dbReference>
<dbReference type="AlphaFoldDB" id="A0A7X0D1U6"/>
<feature type="transmembrane region" description="Helical" evidence="2">
    <location>
        <begin position="30"/>
        <end position="52"/>
    </location>
</feature>
<keyword evidence="3" id="KW-0966">Cell projection</keyword>
<name>A0A7X0D1U6_9HYPH</name>
<evidence type="ECO:0000256" key="2">
    <source>
        <dbReference type="SAM" id="Phobius"/>
    </source>
</evidence>
<organism evidence="3 4">
    <name type="scientific">Rhizobium wenxiniae</name>
    <dbReference type="NCBI Taxonomy" id="1737357"/>
    <lineage>
        <taxon>Bacteria</taxon>
        <taxon>Pseudomonadati</taxon>
        <taxon>Pseudomonadota</taxon>
        <taxon>Alphaproteobacteria</taxon>
        <taxon>Hyphomicrobiales</taxon>
        <taxon>Rhizobiaceae</taxon>
        <taxon>Rhizobium/Agrobacterium group</taxon>
        <taxon>Rhizobium</taxon>
    </lineage>
</organism>
<sequence>MRPQDEPSLQNHAEPMKDQKQKAVFGRSTLTLLAILAVIAALVWIGIAVYGISVGT</sequence>
<keyword evidence="2" id="KW-0812">Transmembrane</keyword>
<feature type="region of interest" description="Disordered" evidence="1">
    <location>
        <begin position="1"/>
        <end position="20"/>
    </location>
</feature>
<protein>
    <submittedName>
        <fullName evidence="3">Flagellar biogenesis protein FliO</fullName>
    </submittedName>
</protein>
<evidence type="ECO:0000256" key="1">
    <source>
        <dbReference type="SAM" id="MobiDB-lite"/>
    </source>
</evidence>
<keyword evidence="3" id="KW-0969">Cilium</keyword>
<evidence type="ECO:0000313" key="3">
    <source>
        <dbReference type="EMBL" id="MBB6164817.1"/>
    </source>
</evidence>
<comment type="caution">
    <text evidence="3">The sequence shown here is derived from an EMBL/GenBank/DDBJ whole genome shotgun (WGS) entry which is preliminary data.</text>
</comment>
<accession>A0A7X0D1U6</accession>